<proteinExistence type="predicted"/>
<reference evidence="2" key="1">
    <citation type="submission" date="2014-11" db="EMBL/GenBank/DDBJ databases">
        <authorList>
            <person name="Otto D Thomas"/>
            <person name="Naeem Raeece"/>
        </authorList>
    </citation>
    <scope>NUCLEOTIDE SEQUENCE</scope>
</reference>
<protein>
    <submittedName>
        <fullName evidence="2">Uncharacterized protein</fullName>
    </submittedName>
</protein>
<evidence type="ECO:0000256" key="1">
    <source>
        <dbReference type="SAM" id="MobiDB-lite"/>
    </source>
</evidence>
<sequence length="216" mass="24555">MPCDPQIIRGEEPEESPALEAEAEGLRAQDLLGDSTTQGIHPEETSEEDSLLEALEGNSPMEEDLREAVPFEEAPMGGEQGDRSELSSLFRIRPLFSHSSFFCSPTLPSQRSFSSSSSFYFPELTKFFSPSLYWPGFLVTIFRKSDQIRYKVHVFGTLTHFISNLNEGGLQVVMRLLCEEEMEQWMPSWCTRGETRQYWSQRQGDGTFVLSEATYP</sequence>
<dbReference type="VEuPathDB" id="CryptoDB:Cvel_19696"/>
<dbReference type="AlphaFoldDB" id="A0A0G4G0N6"/>
<name>A0A0G4G0N6_9ALVE</name>
<dbReference type="EMBL" id="CDMZ01000793">
    <property type="protein sequence ID" value="CEM21628.1"/>
    <property type="molecule type" value="Genomic_DNA"/>
</dbReference>
<gene>
    <name evidence="2" type="ORF">Cvel_19696</name>
</gene>
<evidence type="ECO:0000313" key="2">
    <source>
        <dbReference type="EMBL" id="CEM21628.1"/>
    </source>
</evidence>
<accession>A0A0G4G0N6</accession>
<organism evidence="2">
    <name type="scientific">Chromera velia CCMP2878</name>
    <dbReference type="NCBI Taxonomy" id="1169474"/>
    <lineage>
        <taxon>Eukaryota</taxon>
        <taxon>Sar</taxon>
        <taxon>Alveolata</taxon>
        <taxon>Colpodellida</taxon>
        <taxon>Chromeraceae</taxon>
        <taxon>Chromera</taxon>
    </lineage>
</organism>
<feature type="region of interest" description="Disordered" evidence="1">
    <location>
        <begin position="1"/>
        <end position="59"/>
    </location>
</feature>
<feature type="compositionally biased region" description="Acidic residues" evidence="1">
    <location>
        <begin position="12"/>
        <end position="23"/>
    </location>
</feature>